<accession>A0A7S2G0M5</accession>
<organism evidence="1">
    <name type="scientific">Haptolina brevifila</name>
    <dbReference type="NCBI Taxonomy" id="156173"/>
    <lineage>
        <taxon>Eukaryota</taxon>
        <taxon>Haptista</taxon>
        <taxon>Haptophyta</taxon>
        <taxon>Prymnesiophyceae</taxon>
        <taxon>Prymnesiales</taxon>
        <taxon>Prymnesiaceae</taxon>
        <taxon>Haptolina</taxon>
    </lineage>
</organism>
<dbReference type="EMBL" id="HBGU01015752">
    <property type="protein sequence ID" value="CAD9424100.1"/>
    <property type="molecule type" value="Transcribed_RNA"/>
</dbReference>
<sequence length="119" mass="12157">MLLEGLEADEIAGILASEQVRDDYIQEALEVLRDDGDGRAVRALAPPPPSSAPLPGVGLTVDVGAAMDSAAAEEAVLLASGLTPSLSAASLVRMSPRVSANKYGTRNILGFPGVVPTMS</sequence>
<reference evidence="1" key="1">
    <citation type="submission" date="2021-01" db="EMBL/GenBank/DDBJ databases">
        <authorList>
            <person name="Corre E."/>
            <person name="Pelletier E."/>
            <person name="Niang G."/>
            <person name="Scheremetjew M."/>
            <person name="Finn R."/>
            <person name="Kale V."/>
            <person name="Holt S."/>
            <person name="Cochrane G."/>
            <person name="Meng A."/>
            <person name="Brown T."/>
            <person name="Cohen L."/>
        </authorList>
    </citation>
    <scope>NUCLEOTIDE SEQUENCE</scope>
    <source>
        <strain evidence="1">UTEX LB 985</strain>
    </source>
</reference>
<name>A0A7S2G0M5_9EUKA</name>
<proteinExistence type="predicted"/>
<gene>
    <name evidence="1" type="ORF">CBRE1094_LOCUS8456</name>
</gene>
<protein>
    <submittedName>
        <fullName evidence="1">Uncharacterized protein</fullName>
    </submittedName>
</protein>
<dbReference type="AlphaFoldDB" id="A0A7S2G0M5"/>
<evidence type="ECO:0000313" key="1">
    <source>
        <dbReference type="EMBL" id="CAD9424100.1"/>
    </source>
</evidence>